<dbReference type="AlphaFoldDB" id="A0A0M4PPK2"/>
<dbReference type="InterPro" id="IPR003593">
    <property type="entry name" value="AAA+_ATPase"/>
</dbReference>
<keyword evidence="5" id="KW-1185">Reference proteome</keyword>
<dbReference type="Proteomes" id="UP000058020">
    <property type="component" value="Chromosome"/>
</dbReference>
<name>A0A0M4PPK2_9GAMM</name>
<dbReference type="STRING" id="1705394.SP60_07805"/>
<dbReference type="GO" id="GO:0022857">
    <property type="term" value="F:transmembrane transporter activity"/>
    <property type="evidence" value="ECO:0007669"/>
    <property type="project" value="TreeGrafter"/>
</dbReference>
<reference evidence="4 5" key="1">
    <citation type="journal article" date="2015" name="Genome Announc.">
        <title>Genome Sequence of 'Candidatus Thioglobus autotrophica' Strain EF1, a Chemoautotroph from the SUP05 Clade of Marine Gammaproteobacteria.</title>
        <authorList>
            <person name="Shah V."/>
            <person name="Morris R.M."/>
        </authorList>
    </citation>
    <scope>NUCLEOTIDE SEQUENCE [LARGE SCALE GENOMIC DNA]</scope>
    <source>
        <strain evidence="4 5">EF1</strain>
    </source>
</reference>
<dbReference type="OrthoDB" id="9802264at2"/>
<dbReference type="InterPro" id="IPR015854">
    <property type="entry name" value="ABC_transpr_LolD-like"/>
</dbReference>
<keyword evidence="1" id="KW-0547">Nucleotide-binding</keyword>
<dbReference type="PROSITE" id="PS50893">
    <property type="entry name" value="ABC_TRANSPORTER_2"/>
    <property type="match status" value="1"/>
</dbReference>
<evidence type="ECO:0000313" key="4">
    <source>
        <dbReference type="EMBL" id="ALE53279.1"/>
    </source>
</evidence>
<feature type="domain" description="ABC transporter" evidence="3">
    <location>
        <begin position="2"/>
        <end position="219"/>
    </location>
</feature>
<accession>A0A0M4PPK2</accession>
<sequence>MLNTNSLQYTYQNGKVISFPDIEIKAGQKVLIIGFSGSGKTTLLNLIAGALKIQSGEVSLLGNSYSSMSSTELDRLRADHIGYIFQTLNLIPFLSVAENISLGVKFSHSRGLLVSNLTVEIERLLKSLGLDKEVLDNPVDNLSIGQQQRVAVARALLGSPNLILADEPTSALDQDSTNNFLNEVMQTFNPESQAILMVSHDLSLAPHFDTVIDFNKANV</sequence>
<proteinExistence type="predicted"/>
<dbReference type="EMBL" id="CP010552">
    <property type="protein sequence ID" value="ALE53279.1"/>
    <property type="molecule type" value="Genomic_DNA"/>
</dbReference>
<dbReference type="PANTHER" id="PTHR24220">
    <property type="entry name" value="IMPORT ATP-BINDING PROTEIN"/>
    <property type="match status" value="1"/>
</dbReference>
<dbReference type="InterPro" id="IPR003439">
    <property type="entry name" value="ABC_transporter-like_ATP-bd"/>
</dbReference>
<keyword evidence="2" id="KW-0067">ATP-binding</keyword>
<dbReference type="PANTHER" id="PTHR24220:SF611">
    <property type="entry name" value="ATP-BINDING COMPONENT OF ABC TRANSPORTER-RELATED"/>
    <property type="match status" value="1"/>
</dbReference>
<dbReference type="KEGG" id="tho:SP60_07805"/>
<gene>
    <name evidence="4" type="ORF">SP60_07805</name>
</gene>
<evidence type="ECO:0000313" key="5">
    <source>
        <dbReference type="Proteomes" id="UP000058020"/>
    </source>
</evidence>
<dbReference type="Gene3D" id="3.40.50.300">
    <property type="entry name" value="P-loop containing nucleotide triphosphate hydrolases"/>
    <property type="match status" value="1"/>
</dbReference>
<dbReference type="SMART" id="SM00382">
    <property type="entry name" value="AAA"/>
    <property type="match status" value="1"/>
</dbReference>
<dbReference type="GO" id="GO:0016887">
    <property type="term" value="F:ATP hydrolysis activity"/>
    <property type="evidence" value="ECO:0007669"/>
    <property type="project" value="InterPro"/>
</dbReference>
<dbReference type="SUPFAM" id="SSF52540">
    <property type="entry name" value="P-loop containing nucleoside triphosphate hydrolases"/>
    <property type="match status" value="1"/>
</dbReference>
<dbReference type="Pfam" id="PF00005">
    <property type="entry name" value="ABC_tran"/>
    <property type="match status" value="1"/>
</dbReference>
<dbReference type="InterPro" id="IPR027417">
    <property type="entry name" value="P-loop_NTPase"/>
</dbReference>
<organism evidence="4 5">
    <name type="scientific">Candidatus Thioglobus autotrophicus</name>
    <dbReference type="NCBI Taxonomy" id="1705394"/>
    <lineage>
        <taxon>Bacteria</taxon>
        <taxon>Pseudomonadati</taxon>
        <taxon>Pseudomonadota</taxon>
        <taxon>Gammaproteobacteria</taxon>
        <taxon>Candidatus Pseudothioglobaceae</taxon>
        <taxon>Candidatus Thioglobus</taxon>
    </lineage>
</organism>
<dbReference type="GO" id="GO:0005524">
    <property type="term" value="F:ATP binding"/>
    <property type="evidence" value="ECO:0007669"/>
    <property type="project" value="UniProtKB-KW"/>
</dbReference>
<protein>
    <recommendedName>
        <fullName evidence="3">ABC transporter domain-containing protein</fullName>
    </recommendedName>
</protein>
<dbReference type="GO" id="GO:0005886">
    <property type="term" value="C:plasma membrane"/>
    <property type="evidence" value="ECO:0007669"/>
    <property type="project" value="TreeGrafter"/>
</dbReference>
<evidence type="ECO:0000256" key="1">
    <source>
        <dbReference type="ARBA" id="ARBA00022741"/>
    </source>
</evidence>
<evidence type="ECO:0000259" key="3">
    <source>
        <dbReference type="PROSITE" id="PS50893"/>
    </source>
</evidence>
<evidence type="ECO:0000256" key="2">
    <source>
        <dbReference type="ARBA" id="ARBA00022840"/>
    </source>
</evidence>